<comment type="caution">
    <text evidence="1">The sequence shown here is derived from an EMBL/GenBank/DDBJ whole genome shotgun (WGS) entry which is preliminary data.</text>
</comment>
<evidence type="ECO:0000313" key="2">
    <source>
        <dbReference type="Proteomes" id="UP000265703"/>
    </source>
</evidence>
<reference evidence="1 2" key="1">
    <citation type="submission" date="2018-06" db="EMBL/GenBank/DDBJ databases">
        <title>Comparative genomics reveals the genomic features of Rhizophagus irregularis, R. cerebriforme, R. diaphanum and Gigaspora rosea, and their symbiotic lifestyle signature.</title>
        <authorList>
            <person name="Morin E."/>
            <person name="San Clemente H."/>
            <person name="Chen E.C.H."/>
            <person name="De La Providencia I."/>
            <person name="Hainaut M."/>
            <person name="Kuo A."/>
            <person name="Kohler A."/>
            <person name="Murat C."/>
            <person name="Tang N."/>
            <person name="Roy S."/>
            <person name="Loubradou J."/>
            <person name="Henrissat B."/>
            <person name="Grigoriev I.V."/>
            <person name="Corradi N."/>
            <person name="Roux C."/>
            <person name="Martin F.M."/>
        </authorList>
    </citation>
    <scope>NUCLEOTIDE SEQUENCE [LARGE SCALE GENOMIC DNA]</scope>
    <source>
        <strain evidence="1 2">DAOM 227022</strain>
    </source>
</reference>
<keyword evidence="2" id="KW-1185">Reference proteome</keyword>
<dbReference type="AlphaFoldDB" id="A0A397SML2"/>
<evidence type="ECO:0000313" key="1">
    <source>
        <dbReference type="EMBL" id="RIA87450.1"/>
    </source>
</evidence>
<dbReference type="Proteomes" id="UP000265703">
    <property type="component" value="Unassembled WGS sequence"/>
</dbReference>
<dbReference type="OrthoDB" id="2399869at2759"/>
<name>A0A397SML2_9GLOM</name>
<accession>A0A397SML2</accession>
<dbReference type="EMBL" id="QKYT01000308">
    <property type="protein sequence ID" value="RIA87450.1"/>
    <property type="molecule type" value="Genomic_DNA"/>
</dbReference>
<dbReference type="STRING" id="658196.A0A397SML2"/>
<evidence type="ECO:0008006" key="3">
    <source>
        <dbReference type="Google" id="ProtNLM"/>
    </source>
</evidence>
<gene>
    <name evidence="1" type="ORF">C1645_827778</name>
</gene>
<protein>
    <recommendedName>
        <fullName evidence="3">Replication origin-binding protein domain-containing protein</fullName>
    </recommendedName>
</protein>
<sequence length="403" mass="45276">MEEAPEAYPDFLSSVCSTTLIRSPVGTGKIKVLKGILNSLAENRENLPCFIWISYRKTLTNETKAKIEILQNLGLHVKSTHRIELHGRQSENAMRDLLKSAIHIVAMDAFANDSTIAFLKQYRGSETMRRGLKMLREGKHVTFVITSYKKARALANQASALQKLDGSPILTRVYFGQMDGMQRQEDFTNINATWSSLDCMIYTSTVKVGITFEISNHFDAIIGISNIKTGVHVEAFAQMLYRIWDCSQCIISLYNSQKSSEIFQEPNRNLIHTELSALRPIDLPTAIKGTGSSLEIISTEGTIADRKIVSNIIKAIEENIKGSDAELIVNTSDITPDDTECGYTVKSDKKRIGSKEQQVWQYSYQINHWPYNGTGFGDKDVSELPPYRLKTDNDIQELFDSIG</sequence>
<organism evidence="1 2">
    <name type="scientific">Glomus cerebriforme</name>
    <dbReference type="NCBI Taxonomy" id="658196"/>
    <lineage>
        <taxon>Eukaryota</taxon>
        <taxon>Fungi</taxon>
        <taxon>Fungi incertae sedis</taxon>
        <taxon>Mucoromycota</taxon>
        <taxon>Glomeromycotina</taxon>
        <taxon>Glomeromycetes</taxon>
        <taxon>Glomerales</taxon>
        <taxon>Glomeraceae</taxon>
        <taxon>Glomus</taxon>
    </lineage>
</organism>
<proteinExistence type="predicted"/>